<gene>
    <name evidence="9" type="ORF">GE061_003442</name>
</gene>
<dbReference type="EMBL" id="WIXP02000011">
    <property type="protein sequence ID" value="KAF6203029.1"/>
    <property type="molecule type" value="Genomic_DNA"/>
</dbReference>
<evidence type="ECO:0000256" key="2">
    <source>
        <dbReference type="ARBA" id="ARBA00022491"/>
    </source>
</evidence>
<keyword evidence="3" id="KW-0805">Transcription regulation</keyword>
<dbReference type="InterPro" id="IPR036096">
    <property type="entry name" value="Ataxin_AXH_dom_sf"/>
</dbReference>
<name>A0A8S9X3J9_APOLU</name>
<comment type="subcellular location">
    <subcellularLocation>
        <location evidence="1">Nucleus</location>
    </subcellularLocation>
</comment>
<evidence type="ECO:0000313" key="9">
    <source>
        <dbReference type="EMBL" id="KAF6203029.1"/>
    </source>
</evidence>
<dbReference type="PANTHER" id="PTHR13392">
    <property type="entry name" value="ATAXIN 1"/>
    <property type="match status" value="1"/>
</dbReference>
<evidence type="ECO:0000256" key="7">
    <source>
        <dbReference type="SAM" id="MobiDB-lite"/>
    </source>
</evidence>
<accession>A0A8S9X3J9</accession>
<keyword evidence="10" id="KW-1185">Reference proteome</keyword>
<keyword evidence="4" id="KW-0238">DNA-binding</keyword>
<evidence type="ECO:0000256" key="6">
    <source>
        <dbReference type="ARBA" id="ARBA00023242"/>
    </source>
</evidence>
<evidence type="ECO:0000256" key="3">
    <source>
        <dbReference type="ARBA" id="ARBA00023015"/>
    </source>
</evidence>
<keyword evidence="2" id="KW-0678">Repressor</keyword>
<comment type="caution">
    <text evidence="9">The sequence shown here is derived from an EMBL/GenBank/DDBJ whole genome shotgun (WGS) entry which is preliminary data.</text>
</comment>
<evidence type="ECO:0000256" key="4">
    <source>
        <dbReference type="ARBA" id="ARBA00023125"/>
    </source>
</evidence>
<keyword evidence="6" id="KW-0539">Nucleus</keyword>
<feature type="region of interest" description="Disordered" evidence="7">
    <location>
        <begin position="273"/>
        <end position="331"/>
    </location>
</feature>
<dbReference type="Proteomes" id="UP000466442">
    <property type="component" value="Unassembled WGS sequence"/>
</dbReference>
<proteinExistence type="predicted"/>
<evidence type="ECO:0000256" key="1">
    <source>
        <dbReference type="ARBA" id="ARBA00004123"/>
    </source>
</evidence>
<dbReference type="SMART" id="SM00536">
    <property type="entry name" value="AXH"/>
    <property type="match status" value="1"/>
</dbReference>
<evidence type="ECO:0000259" key="8">
    <source>
        <dbReference type="PROSITE" id="PS51148"/>
    </source>
</evidence>
<reference evidence="9" key="1">
    <citation type="journal article" date="2021" name="Mol. Ecol. Resour.">
        <title>Apolygus lucorum genome provides insights into omnivorousness and mesophyll feeding.</title>
        <authorList>
            <person name="Liu Y."/>
            <person name="Liu H."/>
            <person name="Wang H."/>
            <person name="Huang T."/>
            <person name="Liu B."/>
            <person name="Yang B."/>
            <person name="Yin L."/>
            <person name="Li B."/>
            <person name="Zhang Y."/>
            <person name="Zhang S."/>
            <person name="Jiang F."/>
            <person name="Zhang X."/>
            <person name="Ren Y."/>
            <person name="Wang B."/>
            <person name="Wang S."/>
            <person name="Lu Y."/>
            <person name="Wu K."/>
            <person name="Fan W."/>
            <person name="Wang G."/>
        </authorList>
    </citation>
    <scope>NUCLEOTIDE SEQUENCE</scope>
    <source>
        <strain evidence="9">12Hb</strain>
    </source>
</reference>
<dbReference type="AlphaFoldDB" id="A0A8S9X3J9"/>
<dbReference type="InterPro" id="IPR043404">
    <property type="entry name" value="ATAXIN1-like"/>
</dbReference>
<sequence length="331" mass="36482">MVSRRRRGTRGILASKGFFPNVEVMMRSGAGGGSMVDPGRPPPLRLPPLYPSAGAAEVVPEFLRPLPPPRYAPPVRPLTTYRKEDDDTFSTTYRTYPYPYHFPYLTYPMIRPLEAYPYNSPPQSPLVRKPPIRLPSVKERKLKRSRAGPVRGFAKGSLIRLTNGELKRVEDMRTEDFISSAESSSLLRLDPSTVVRIESTNESTSAILTLSYGPDRSQVEVECSTEHPYFVYGQGWASCRPERTLMTYGLKVHQLQVGDVCISLSPRPGAVVPTSSATCQPPHSSAPPPTQTPTSAASAASALADRKRRWSAPDDVHDQVPPPGHHAHESG</sequence>
<dbReference type="InterPro" id="IPR003652">
    <property type="entry name" value="Ataxin_AXH_dom"/>
</dbReference>
<dbReference type="PROSITE" id="PS51148">
    <property type="entry name" value="AXH"/>
    <property type="match status" value="1"/>
</dbReference>
<dbReference type="GO" id="GO:0005634">
    <property type="term" value="C:nucleus"/>
    <property type="evidence" value="ECO:0007669"/>
    <property type="project" value="UniProtKB-SubCell"/>
</dbReference>
<dbReference type="GO" id="GO:0006355">
    <property type="term" value="P:regulation of DNA-templated transcription"/>
    <property type="evidence" value="ECO:0007669"/>
    <property type="project" value="InterPro"/>
</dbReference>
<evidence type="ECO:0000256" key="5">
    <source>
        <dbReference type="ARBA" id="ARBA00023163"/>
    </source>
</evidence>
<dbReference type="PANTHER" id="PTHR13392:SF13">
    <property type="entry name" value="AXH DOMAIN-CONTAINING PROTEIN"/>
    <property type="match status" value="1"/>
</dbReference>
<dbReference type="GO" id="GO:0003677">
    <property type="term" value="F:DNA binding"/>
    <property type="evidence" value="ECO:0007669"/>
    <property type="project" value="UniProtKB-KW"/>
</dbReference>
<protein>
    <recommendedName>
        <fullName evidence="8">AXH domain-containing protein</fullName>
    </recommendedName>
</protein>
<keyword evidence="5" id="KW-0804">Transcription</keyword>
<organism evidence="9 10">
    <name type="scientific">Apolygus lucorum</name>
    <name type="common">Small green plant bug</name>
    <name type="synonym">Lygocoris lucorum</name>
    <dbReference type="NCBI Taxonomy" id="248454"/>
    <lineage>
        <taxon>Eukaryota</taxon>
        <taxon>Metazoa</taxon>
        <taxon>Ecdysozoa</taxon>
        <taxon>Arthropoda</taxon>
        <taxon>Hexapoda</taxon>
        <taxon>Insecta</taxon>
        <taxon>Pterygota</taxon>
        <taxon>Neoptera</taxon>
        <taxon>Paraneoptera</taxon>
        <taxon>Hemiptera</taxon>
        <taxon>Heteroptera</taxon>
        <taxon>Panheteroptera</taxon>
        <taxon>Cimicomorpha</taxon>
        <taxon>Miridae</taxon>
        <taxon>Mirini</taxon>
        <taxon>Apolygus</taxon>
    </lineage>
</organism>
<dbReference type="Gene3D" id="2.170.16.10">
    <property type="entry name" value="Hedgehog/Intein (Hint) domain"/>
    <property type="match status" value="1"/>
</dbReference>
<dbReference type="OrthoDB" id="10000452at2759"/>
<dbReference type="SUPFAM" id="SSF102031">
    <property type="entry name" value="AXH domain"/>
    <property type="match status" value="1"/>
</dbReference>
<dbReference type="GO" id="GO:0003723">
    <property type="term" value="F:RNA binding"/>
    <property type="evidence" value="ECO:0007669"/>
    <property type="project" value="InterPro"/>
</dbReference>
<dbReference type="Pfam" id="PF08517">
    <property type="entry name" value="AXH"/>
    <property type="match status" value="1"/>
</dbReference>
<feature type="domain" description="AXH" evidence="8">
    <location>
        <begin position="141"/>
        <end position="272"/>
    </location>
</feature>
<evidence type="ECO:0000313" key="10">
    <source>
        <dbReference type="Proteomes" id="UP000466442"/>
    </source>
</evidence>
<feature type="compositionally biased region" description="Low complexity" evidence="7">
    <location>
        <begin position="292"/>
        <end position="302"/>
    </location>
</feature>